<dbReference type="PROSITE" id="PS51123">
    <property type="entry name" value="OMPA_2"/>
    <property type="match status" value="1"/>
</dbReference>
<reference evidence="5" key="1">
    <citation type="submission" date="2017-01" db="EMBL/GenBank/DDBJ databases">
        <authorList>
            <person name="Varghese N."/>
            <person name="Submissions S."/>
        </authorList>
    </citation>
    <scope>NUCLEOTIDE SEQUENCE [LARGE SCALE GENOMIC DNA]</scope>
    <source>
        <strain evidence="5">DM9</strain>
    </source>
</reference>
<organism evidence="4 5">
    <name type="scientific">Pontibacter lucknowensis</name>
    <dbReference type="NCBI Taxonomy" id="1077936"/>
    <lineage>
        <taxon>Bacteria</taxon>
        <taxon>Pseudomonadati</taxon>
        <taxon>Bacteroidota</taxon>
        <taxon>Cytophagia</taxon>
        <taxon>Cytophagales</taxon>
        <taxon>Hymenobacteraceae</taxon>
        <taxon>Pontibacter</taxon>
    </lineage>
</organism>
<keyword evidence="2" id="KW-0175">Coiled coil</keyword>
<dbReference type="PROSITE" id="PS51257">
    <property type="entry name" value="PROKAR_LIPOPROTEIN"/>
    <property type="match status" value="1"/>
</dbReference>
<protein>
    <submittedName>
        <fullName evidence="4">Chemotaxis protein MotB</fullName>
    </submittedName>
</protein>
<dbReference type="Gene3D" id="3.30.1330.60">
    <property type="entry name" value="OmpA-like domain"/>
    <property type="match status" value="1"/>
</dbReference>
<evidence type="ECO:0000256" key="1">
    <source>
        <dbReference type="PROSITE-ProRule" id="PRU00473"/>
    </source>
</evidence>
<dbReference type="OrthoDB" id="9815217at2"/>
<name>A0A1N6TH52_9BACT</name>
<dbReference type="InterPro" id="IPR050330">
    <property type="entry name" value="Bact_OuterMem_StrucFunc"/>
</dbReference>
<accession>A0A1N6TH52</accession>
<dbReference type="STRING" id="1077936.SAMN05421545_0331"/>
<proteinExistence type="predicted"/>
<evidence type="ECO:0000313" key="5">
    <source>
        <dbReference type="Proteomes" id="UP000185924"/>
    </source>
</evidence>
<keyword evidence="5" id="KW-1185">Reference proteome</keyword>
<dbReference type="InterPro" id="IPR036737">
    <property type="entry name" value="OmpA-like_sf"/>
</dbReference>
<keyword evidence="1" id="KW-0472">Membrane</keyword>
<sequence>MKSNFTKASLSLLLCGALMSSCVSSKKYDELKASKEALEREQAASRDKEKELSSTLREREQKLAELERAMNDQKKVLDNLRNEVNGALSGFNQGDLSVNIKDGKVYVSMSDKLLFATGSTKVNNTGKQALDQLVDVLKKNQSVGVMVEGHTDDVEVRPGTKDIADNWDLSVLRATEITRLMAQRGLSPDRITPAGRAYFQPVDTGRSATAKAKNRRTEIILTPDFTEIYKILGIQSMK</sequence>
<dbReference type="PANTHER" id="PTHR30329">
    <property type="entry name" value="STATOR ELEMENT OF FLAGELLAR MOTOR COMPLEX"/>
    <property type="match status" value="1"/>
</dbReference>
<dbReference type="CDD" id="cd07185">
    <property type="entry name" value="OmpA_C-like"/>
    <property type="match status" value="1"/>
</dbReference>
<evidence type="ECO:0000256" key="2">
    <source>
        <dbReference type="SAM" id="Coils"/>
    </source>
</evidence>
<dbReference type="Proteomes" id="UP000185924">
    <property type="component" value="Unassembled WGS sequence"/>
</dbReference>
<dbReference type="SUPFAM" id="SSF103088">
    <property type="entry name" value="OmpA-like"/>
    <property type="match status" value="1"/>
</dbReference>
<evidence type="ECO:0000259" key="3">
    <source>
        <dbReference type="PROSITE" id="PS51123"/>
    </source>
</evidence>
<feature type="coiled-coil region" evidence="2">
    <location>
        <begin position="28"/>
        <end position="83"/>
    </location>
</feature>
<dbReference type="InterPro" id="IPR006665">
    <property type="entry name" value="OmpA-like"/>
</dbReference>
<dbReference type="EMBL" id="FTNM01000001">
    <property type="protein sequence ID" value="SIQ52718.1"/>
    <property type="molecule type" value="Genomic_DNA"/>
</dbReference>
<dbReference type="RefSeq" id="WP_007656195.1">
    <property type="nucleotide sequence ID" value="NZ_FTNM01000001.1"/>
</dbReference>
<dbReference type="Pfam" id="PF00691">
    <property type="entry name" value="OmpA"/>
    <property type="match status" value="1"/>
</dbReference>
<dbReference type="GO" id="GO:0016020">
    <property type="term" value="C:membrane"/>
    <property type="evidence" value="ECO:0007669"/>
    <property type="project" value="UniProtKB-UniRule"/>
</dbReference>
<evidence type="ECO:0000313" key="4">
    <source>
        <dbReference type="EMBL" id="SIQ52718.1"/>
    </source>
</evidence>
<dbReference type="AlphaFoldDB" id="A0A1N6TH52"/>
<gene>
    <name evidence="4" type="ORF">SAMN05421545_0331</name>
</gene>
<feature type="domain" description="OmpA-like" evidence="3">
    <location>
        <begin position="102"/>
        <end position="225"/>
    </location>
</feature>
<dbReference type="PANTHER" id="PTHR30329:SF21">
    <property type="entry name" value="LIPOPROTEIN YIAD-RELATED"/>
    <property type="match status" value="1"/>
</dbReference>